<evidence type="ECO:0000313" key="4">
    <source>
        <dbReference type="Proteomes" id="UP000245423"/>
    </source>
</evidence>
<dbReference type="NCBIfam" id="NF033218">
    <property type="entry name" value="anchor_AmaP"/>
    <property type="match status" value="1"/>
</dbReference>
<dbReference type="Proteomes" id="UP000245423">
    <property type="component" value="Chromosome 1"/>
</dbReference>
<dbReference type="EMBL" id="LT669839">
    <property type="protein sequence ID" value="SHD77161.1"/>
    <property type="molecule type" value="Genomic_DNA"/>
</dbReference>
<dbReference type="OrthoDB" id="1716040at2"/>
<protein>
    <recommendedName>
        <fullName evidence="5">Alkaline shock response membrane anchor protein AmaP</fullName>
    </recommendedName>
</protein>
<keyword evidence="2" id="KW-1133">Transmembrane helix</keyword>
<evidence type="ECO:0000256" key="1">
    <source>
        <dbReference type="ARBA" id="ARBA00005721"/>
    </source>
</evidence>
<gene>
    <name evidence="3" type="ORF">CUESP1_1798</name>
</gene>
<evidence type="ECO:0000256" key="2">
    <source>
        <dbReference type="SAM" id="Phobius"/>
    </source>
</evidence>
<comment type="similarity">
    <text evidence="1">Belongs to the asp23 family.</text>
</comment>
<feature type="transmembrane region" description="Helical" evidence="2">
    <location>
        <begin position="7"/>
        <end position="28"/>
    </location>
</feature>
<organism evidence="3 4">
    <name type="scientific">[Clostridium] ultunense Esp</name>
    <dbReference type="NCBI Taxonomy" id="1288971"/>
    <lineage>
        <taxon>Bacteria</taxon>
        <taxon>Bacillati</taxon>
        <taxon>Bacillota</taxon>
        <taxon>Tissierellia</taxon>
        <taxon>Tissierellales</taxon>
        <taxon>Tepidimicrobiaceae</taxon>
        <taxon>Schnuerera</taxon>
    </lineage>
</organism>
<keyword evidence="2" id="KW-0472">Membrane</keyword>
<dbReference type="AlphaFoldDB" id="M1ZBY2"/>
<sequence length="182" mass="20183">MSIIDRIILTLLSLCLIAFSIIMILFPFEQIRFLSTDNINYLLEGVKGNYICTGIGLAVLLLSLRTLILGVKVGADKPRTTYLVQRTDYGEINISSETIVGLVETVSNKFTGIKNITTKVDIVEGQIFVNLKGEVYPEIDIPETTKGLQNKVKEHIENCTGVNVNEVKVIISNITTPIRNVK</sequence>
<keyword evidence="4" id="KW-1185">Reference proteome</keyword>
<evidence type="ECO:0008006" key="5">
    <source>
        <dbReference type="Google" id="ProtNLM"/>
    </source>
</evidence>
<dbReference type="Pfam" id="PF03780">
    <property type="entry name" value="Asp23"/>
    <property type="match status" value="1"/>
</dbReference>
<accession>M1ZBY2</accession>
<proteinExistence type="inferred from homology"/>
<dbReference type="RefSeq" id="WP_005586090.1">
    <property type="nucleotide sequence ID" value="NZ_LT669839.1"/>
</dbReference>
<name>M1ZBY2_9FIRM</name>
<reference evidence="3 4" key="1">
    <citation type="submission" date="2016-11" db="EMBL/GenBank/DDBJ databases">
        <authorList>
            <person name="Manzoor S."/>
        </authorList>
    </citation>
    <scope>NUCLEOTIDE SEQUENCE [LARGE SCALE GENOMIC DNA]</scope>
    <source>
        <strain evidence="3">Clostridium ultunense strain Esp</strain>
    </source>
</reference>
<evidence type="ECO:0000313" key="3">
    <source>
        <dbReference type="EMBL" id="SHD77161.1"/>
    </source>
</evidence>
<feature type="transmembrane region" description="Helical" evidence="2">
    <location>
        <begin position="48"/>
        <end position="71"/>
    </location>
</feature>
<dbReference type="InterPro" id="IPR005531">
    <property type="entry name" value="Asp23"/>
</dbReference>
<dbReference type="HOGENOM" id="CLU_120389_1_0_9"/>
<keyword evidence="2" id="KW-0812">Transmembrane</keyword>